<comment type="caution">
    <text evidence="2">The sequence shown here is derived from an EMBL/GenBank/DDBJ whole genome shotgun (WGS) entry which is preliminary data.</text>
</comment>
<feature type="compositionally biased region" description="Basic and acidic residues" evidence="1">
    <location>
        <begin position="56"/>
        <end position="102"/>
    </location>
</feature>
<dbReference type="EMBL" id="JAGKQM010000015">
    <property type="protein sequence ID" value="KAH0880348.1"/>
    <property type="molecule type" value="Genomic_DNA"/>
</dbReference>
<accession>A0ABQ7ZJQ5</accession>
<dbReference type="Proteomes" id="UP000824890">
    <property type="component" value="Unassembled WGS sequence"/>
</dbReference>
<evidence type="ECO:0000313" key="2">
    <source>
        <dbReference type="EMBL" id="KAH0880348.1"/>
    </source>
</evidence>
<keyword evidence="3" id="KW-1185">Reference proteome</keyword>
<feature type="compositionally biased region" description="Basic and acidic residues" evidence="1">
    <location>
        <begin position="109"/>
        <end position="122"/>
    </location>
</feature>
<reference evidence="2 3" key="1">
    <citation type="submission" date="2021-05" db="EMBL/GenBank/DDBJ databases">
        <title>Genome Assembly of Synthetic Allotetraploid Brassica napus Reveals Homoeologous Exchanges between Subgenomes.</title>
        <authorList>
            <person name="Davis J.T."/>
        </authorList>
    </citation>
    <scope>NUCLEOTIDE SEQUENCE [LARGE SCALE GENOMIC DNA]</scope>
    <source>
        <strain evidence="3">cv. Da-Ae</strain>
        <tissue evidence="2">Seedling</tissue>
    </source>
</reference>
<feature type="compositionally biased region" description="Low complexity" evidence="1">
    <location>
        <begin position="178"/>
        <end position="222"/>
    </location>
</feature>
<gene>
    <name evidence="2" type="ORF">HID58_067742</name>
</gene>
<name>A0ABQ7ZJQ5_BRANA</name>
<evidence type="ECO:0000256" key="1">
    <source>
        <dbReference type="SAM" id="MobiDB-lite"/>
    </source>
</evidence>
<proteinExistence type="predicted"/>
<organism evidence="2 3">
    <name type="scientific">Brassica napus</name>
    <name type="common">Rape</name>
    <dbReference type="NCBI Taxonomy" id="3708"/>
    <lineage>
        <taxon>Eukaryota</taxon>
        <taxon>Viridiplantae</taxon>
        <taxon>Streptophyta</taxon>
        <taxon>Embryophyta</taxon>
        <taxon>Tracheophyta</taxon>
        <taxon>Spermatophyta</taxon>
        <taxon>Magnoliopsida</taxon>
        <taxon>eudicotyledons</taxon>
        <taxon>Gunneridae</taxon>
        <taxon>Pentapetalae</taxon>
        <taxon>rosids</taxon>
        <taxon>malvids</taxon>
        <taxon>Brassicales</taxon>
        <taxon>Brassicaceae</taxon>
        <taxon>Brassiceae</taxon>
        <taxon>Brassica</taxon>
    </lineage>
</organism>
<feature type="compositionally biased region" description="Pro residues" evidence="1">
    <location>
        <begin position="223"/>
        <end position="237"/>
    </location>
</feature>
<feature type="region of interest" description="Disordered" evidence="1">
    <location>
        <begin position="56"/>
        <end position="134"/>
    </location>
</feature>
<protein>
    <submittedName>
        <fullName evidence="2">Uncharacterized protein</fullName>
    </submittedName>
</protein>
<feature type="region of interest" description="Disordered" evidence="1">
    <location>
        <begin position="167"/>
        <end position="240"/>
    </location>
</feature>
<feature type="non-terminal residue" evidence="2">
    <location>
        <position position="352"/>
    </location>
</feature>
<sequence length="352" mass="39706">MSNDIVIKLPSSFLGAIDGAQTIPEKIAVIQGYLKKLEDAKKERAEWRKQLEERANRLQEQRDALRDRRKQIEDEKREIEDQKRAIAERRKATMTDDQKKALDDEEKAVEEREKINQEREKETEDQENATEDQVKEVEIQKKHAEDVDPAQEEETILLSTTFQNLVDSSAPLPPPATASPTVPSGFPALTPSNPTAATSSSGPSTSHTLASPAPSESSLPAAPTLPRPPSSFNPFQPPQQTSEIALTSPAFATLPIFQPHQLFPTRIFWTDQLTQAFDEVIQSLGGLNMNKLLDARELIYPWIRKNVQNGEKSYFWSTNWSPYGKLSDYLQTSTVVRFPVNRNATIAELWEN</sequence>
<evidence type="ECO:0000313" key="3">
    <source>
        <dbReference type="Proteomes" id="UP000824890"/>
    </source>
</evidence>